<gene>
    <name evidence="1" type="ORF">CMQ_5437</name>
</gene>
<keyword evidence="2" id="KW-1185">Reference proteome</keyword>
<dbReference type="InParanoid" id="F0XG54"/>
<accession>F0XG54</accession>
<dbReference type="InterPro" id="IPR018531">
    <property type="entry name" value="DUF1993"/>
</dbReference>
<dbReference type="Gene3D" id="1.20.120.450">
    <property type="entry name" value="dinb family like domain"/>
    <property type="match status" value="1"/>
</dbReference>
<dbReference type="SUPFAM" id="SSF109854">
    <property type="entry name" value="DinB/YfiT-like putative metalloenzymes"/>
    <property type="match status" value="1"/>
</dbReference>
<reference evidence="1 2" key="1">
    <citation type="journal article" date="2011" name="Proc. Natl. Acad. Sci. U.S.A.">
        <title>Genome and transcriptome analyses of the mountain pine beetle-fungal symbiont Grosmannia clavigera, a lodgepole pine pathogen.</title>
        <authorList>
            <person name="DiGuistini S."/>
            <person name="Wang Y."/>
            <person name="Liao N.Y."/>
            <person name="Taylor G."/>
            <person name="Tanguay P."/>
            <person name="Feau N."/>
            <person name="Henrissat B."/>
            <person name="Chan S.K."/>
            <person name="Hesse-Orce U."/>
            <person name="Alamouti S.M."/>
            <person name="Tsui C.K.M."/>
            <person name="Docking R.T."/>
            <person name="Levasseur A."/>
            <person name="Haridas S."/>
            <person name="Robertson G."/>
            <person name="Birol I."/>
            <person name="Holt R.A."/>
            <person name="Marra M.A."/>
            <person name="Hamelin R.C."/>
            <person name="Hirst M."/>
            <person name="Jones S.J.M."/>
            <person name="Bohlmann J."/>
            <person name="Breuil C."/>
        </authorList>
    </citation>
    <scope>NUCLEOTIDE SEQUENCE [LARGE SCALE GENOMIC DNA]</scope>
    <source>
        <strain evidence="2">kw1407 / UAMH 11150</strain>
    </source>
</reference>
<protein>
    <submittedName>
        <fullName evidence="1">Helix-turn-helix-domain containing protein type</fullName>
    </submittedName>
</protein>
<dbReference type="EMBL" id="GL629767">
    <property type="protein sequence ID" value="EFX03387.1"/>
    <property type="molecule type" value="Genomic_DNA"/>
</dbReference>
<dbReference type="OrthoDB" id="3724345at2759"/>
<dbReference type="InterPro" id="IPR034660">
    <property type="entry name" value="DinB/YfiT-like"/>
</dbReference>
<dbReference type="Proteomes" id="UP000007796">
    <property type="component" value="Unassembled WGS sequence"/>
</dbReference>
<dbReference type="eggNOG" id="ENOG502SRAW">
    <property type="taxonomic scope" value="Eukaryota"/>
</dbReference>
<name>F0XG54_GROCL</name>
<dbReference type="PANTHER" id="PTHR36922">
    <property type="entry name" value="BLL2446 PROTEIN"/>
    <property type="match status" value="1"/>
</dbReference>
<evidence type="ECO:0000313" key="2">
    <source>
        <dbReference type="Proteomes" id="UP000007796"/>
    </source>
</evidence>
<proteinExistence type="predicted"/>
<dbReference type="RefSeq" id="XP_014172869.1">
    <property type="nucleotide sequence ID" value="XM_014317394.1"/>
</dbReference>
<dbReference type="HOGENOM" id="CLU_090929_2_1_1"/>
<sequence length="141" mass="15638">MPAITLYDISITTFLKSLKTLNHILEKAESHAKGCGKDPDAYATVALTVDMKPLSFQVQVVSNTIKKSVWRLTGIDPGNWPDDESTIMGLKARVKKTAELLQKIDPKSLEGKDDTMVELQRMQFYALTVSPLENQTILGDS</sequence>
<dbReference type="AlphaFoldDB" id="F0XG54"/>
<dbReference type="GeneID" id="25978759"/>
<dbReference type="STRING" id="655863.F0XG54"/>
<organism evidence="2">
    <name type="scientific">Grosmannia clavigera (strain kw1407 / UAMH 11150)</name>
    <name type="common">Blue stain fungus</name>
    <name type="synonym">Graphiocladiella clavigera</name>
    <dbReference type="NCBI Taxonomy" id="655863"/>
    <lineage>
        <taxon>Eukaryota</taxon>
        <taxon>Fungi</taxon>
        <taxon>Dikarya</taxon>
        <taxon>Ascomycota</taxon>
        <taxon>Pezizomycotina</taxon>
        <taxon>Sordariomycetes</taxon>
        <taxon>Sordariomycetidae</taxon>
        <taxon>Ophiostomatales</taxon>
        <taxon>Ophiostomataceae</taxon>
        <taxon>Leptographium</taxon>
    </lineage>
</organism>
<dbReference type="Pfam" id="PF09351">
    <property type="entry name" value="DUF1993"/>
    <property type="match status" value="1"/>
</dbReference>
<dbReference type="PANTHER" id="PTHR36922:SF1">
    <property type="entry name" value="DUF1993 DOMAIN-CONTAINING PROTEIN"/>
    <property type="match status" value="1"/>
</dbReference>
<evidence type="ECO:0000313" key="1">
    <source>
        <dbReference type="EMBL" id="EFX03387.1"/>
    </source>
</evidence>